<dbReference type="AlphaFoldDB" id="A0A7J4IUP3"/>
<dbReference type="Proteomes" id="UP000565078">
    <property type="component" value="Unassembled WGS sequence"/>
</dbReference>
<accession>A0A7J4IUP3</accession>
<evidence type="ECO:0000313" key="2">
    <source>
        <dbReference type="Proteomes" id="UP000565078"/>
    </source>
</evidence>
<evidence type="ECO:0000313" key="1">
    <source>
        <dbReference type="EMBL" id="HIH09162.1"/>
    </source>
</evidence>
<comment type="caution">
    <text evidence="1">The sequence shown here is derived from an EMBL/GenBank/DDBJ whole genome shotgun (WGS) entry which is preliminary data.</text>
</comment>
<proteinExistence type="predicted"/>
<name>A0A7J4IUP3_9ARCH</name>
<gene>
    <name evidence="1" type="ORF">HA254_00670</name>
</gene>
<sequence>MRFPNFILFNRFRGLFQKQEKPQQPKPAMHPQLARRQIHEEIAKLNTPKGPVHDNLLRMVDEGHGDMAAVLRGVSENLGSREPRIIQAHYDPETGSFLHFFTNIHGTPGNIRGYPIIGLSVSPNGLIARQVYFKDWISQETTTDPQISNIAKMHIQETVKQYNKLQQLVFGKN</sequence>
<reference evidence="2" key="1">
    <citation type="journal article" date="2020" name="bioRxiv">
        <title>A rank-normalized archaeal taxonomy based on genome phylogeny resolves widespread incomplete and uneven classifications.</title>
        <authorList>
            <person name="Rinke C."/>
            <person name="Chuvochina M."/>
            <person name="Mussig A.J."/>
            <person name="Chaumeil P.-A."/>
            <person name="Waite D.W."/>
            <person name="Whitman W.B."/>
            <person name="Parks D.H."/>
            <person name="Hugenholtz P."/>
        </authorList>
    </citation>
    <scope>NUCLEOTIDE SEQUENCE [LARGE SCALE GENOMIC DNA]</scope>
</reference>
<protein>
    <submittedName>
        <fullName evidence="1">Uncharacterized protein</fullName>
    </submittedName>
</protein>
<dbReference type="EMBL" id="DUGC01000013">
    <property type="protein sequence ID" value="HIH09162.1"/>
    <property type="molecule type" value="Genomic_DNA"/>
</dbReference>
<organism evidence="1 2">
    <name type="scientific">Candidatus Iainarchaeum sp</name>
    <dbReference type="NCBI Taxonomy" id="3101447"/>
    <lineage>
        <taxon>Archaea</taxon>
        <taxon>Candidatus Iainarchaeota</taxon>
        <taxon>Candidatus Iainarchaeia</taxon>
        <taxon>Candidatus Iainarchaeales</taxon>
        <taxon>Candidatus Iainarchaeaceae</taxon>
        <taxon>Candidatus Iainarchaeum</taxon>
    </lineage>
</organism>